<dbReference type="EMBL" id="MH124167">
    <property type="protein sequence ID" value="AXU41530.1"/>
    <property type="molecule type" value="Genomic_DNA"/>
</dbReference>
<keyword evidence="2" id="KW-1185">Reference proteome</keyword>
<dbReference type="GO" id="GO:0005198">
    <property type="term" value="F:structural molecule activity"/>
    <property type="evidence" value="ECO:0007669"/>
    <property type="project" value="InterPro"/>
</dbReference>
<dbReference type="InterPro" id="IPR007589">
    <property type="entry name" value="Baculo_VP39"/>
</dbReference>
<dbReference type="GO" id="GO:0019028">
    <property type="term" value="C:viral capsid"/>
    <property type="evidence" value="ECO:0007669"/>
    <property type="project" value="InterPro"/>
</dbReference>
<dbReference type="Pfam" id="PF04501">
    <property type="entry name" value="Baculo_VP39"/>
    <property type="match status" value="1"/>
</dbReference>
<reference evidence="1 2" key="1">
    <citation type="submission" date="2018-03" db="EMBL/GenBank/DDBJ databases">
        <title>Complete genome sequence of a second alphabaculovirus from the true armyworm, Mythimna unipuncta.</title>
        <authorList>
            <person name="Harrison R.L."/>
            <person name="Mowery J.D."/>
            <person name="Bauchan G.R."/>
            <person name="Theilmann D.A."/>
            <person name="Erlandson M.A."/>
        </authorList>
    </citation>
    <scope>NUCLEOTIDE SEQUENCE [LARGE SCALE GENOMIC DNA]</scope>
    <source>
        <strain evidence="1 2">KY310</strain>
    </source>
</reference>
<sequence>MSLLTGGMPSRLRSYCVFQNVQPIEFIGCTNYKSPCSEDASYNDGVYMCQYHLSRFFKIEKTSMAIPDGTGNKYYRLVGKSLISQNARDRVLIPTADNYQSVLNVAILPPAERLILHMIYRNKTLADEICTQLRQQENFRSDVVESVSSAASRLIHLTDPDAYCSTVSDPNNVRLFVKDPELRVYTSFPPFIKNLVNKLVAPEVLTINTHQFLLKNSATVAINNTGLTAIKLYNEVEPKYLYNRNNNQLEIRNVVQFVGNDEALNKKLSRFECHPIVVQLFLGSHTMGSTASETGATAEA</sequence>
<accession>A0A346TPM0</accession>
<dbReference type="GeneID" id="80534037"/>
<dbReference type="Proteomes" id="UP000501969">
    <property type="component" value="Segment"/>
</dbReference>
<dbReference type="KEGG" id="vg:80534037"/>
<protein>
    <submittedName>
        <fullName evidence="1">VP39</fullName>
    </submittedName>
</protein>
<proteinExistence type="predicted"/>
<evidence type="ECO:0000313" key="1">
    <source>
        <dbReference type="EMBL" id="AXU41530.1"/>
    </source>
</evidence>
<organism evidence="1 2">
    <name type="scientific">Mythimna unipuncta nucleopolyhedrovirus</name>
    <dbReference type="NCBI Taxonomy" id="447897"/>
    <lineage>
        <taxon>Viruses</taxon>
        <taxon>Viruses incertae sedis</taxon>
        <taxon>Naldaviricetes</taxon>
        <taxon>Lefavirales</taxon>
        <taxon>Baculoviridae</taxon>
        <taxon>Alphabaculovirus</taxon>
    </lineage>
</organism>
<name>A0A346TPM0_9ABAC</name>
<dbReference type="RefSeq" id="YP_010796542.1">
    <property type="nucleotide sequence ID" value="NC_076031.1"/>
</dbReference>
<evidence type="ECO:0000313" key="2">
    <source>
        <dbReference type="Proteomes" id="UP000501969"/>
    </source>
</evidence>